<feature type="region of interest" description="Disordered" evidence="1">
    <location>
        <begin position="216"/>
        <end position="251"/>
    </location>
</feature>
<name>A0A1J1HCM3_PLARL</name>
<dbReference type="GeneID" id="39737299"/>
<accession>A0A1J1HCM3</accession>
<gene>
    <name evidence="2" type="ORF">PRELSG_1205600</name>
</gene>
<dbReference type="AlphaFoldDB" id="A0A1J1HCM3"/>
<keyword evidence="3" id="KW-1185">Reference proteome</keyword>
<protein>
    <submittedName>
        <fullName evidence="2">Uncharacterized protein</fullName>
    </submittedName>
</protein>
<proteinExistence type="predicted"/>
<evidence type="ECO:0000256" key="1">
    <source>
        <dbReference type="SAM" id="MobiDB-lite"/>
    </source>
</evidence>
<dbReference type="Proteomes" id="UP000220158">
    <property type="component" value="Chromosome 12"/>
</dbReference>
<dbReference type="VEuPathDB" id="PlasmoDB:PRELSG_1205600"/>
<dbReference type="KEGG" id="prel:PRELSG_1205600"/>
<dbReference type="EMBL" id="LN835307">
    <property type="protein sequence ID" value="CRH01172.1"/>
    <property type="molecule type" value="Genomic_DNA"/>
</dbReference>
<dbReference type="RefSeq" id="XP_028534173.1">
    <property type="nucleotide sequence ID" value="XM_028677822.1"/>
</dbReference>
<reference evidence="2 3" key="1">
    <citation type="submission" date="2015-04" db="EMBL/GenBank/DDBJ databases">
        <authorList>
            <consortium name="Pathogen Informatics"/>
        </authorList>
    </citation>
    <scope>NUCLEOTIDE SEQUENCE [LARGE SCALE GENOMIC DNA]</scope>
    <source>
        <strain evidence="2 3">SGS1</strain>
    </source>
</reference>
<dbReference type="OrthoDB" id="381988at2759"/>
<evidence type="ECO:0000313" key="2">
    <source>
        <dbReference type="EMBL" id="CRH01172.1"/>
    </source>
</evidence>
<evidence type="ECO:0000313" key="3">
    <source>
        <dbReference type="Proteomes" id="UP000220158"/>
    </source>
</evidence>
<sequence>MEYLSKFYIKHIEKKNEGEFYDDKVRKIKMKNCCKRWSNNMNNKNIMIDYKKEIDKNSFLKNLEKVWALFFNEEKKGKLLFHKEEENIYSLPNFLIIDNINNNNTSSNNNNCDNNFVLDENNDKKVNTNKNIYLNKKFIDIYHKHDNTYSFYDKEIDDFLILPDILTNYNEEINTIKIYDDNFNLKSSLKISKSEASEDSEENNKINENVKTNISNNSIINNENDNNLSSNDQNIVRSNQQNDLSDNDSKN</sequence>
<feature type="compositionally biased region" description="Low complexity" evidence="1">
    <location>
        <begin position="216"/>
        <end position="235"/>
    </location>
</feature>
<organism evidence="2 3">
    <name type="scientific">Plasmodium relictum</name>
    <dbReference type="NCBI Taxonomy" id="85471"/>
    <lineage>
        <taxon>Eukaryota</taxon>
        <taxon>Sar</taxon>
        <taxon>Alveolata</taxon>
        <taxon>Apicomplexa</taxon>
        <taxon>Aconoidasida</taxon>
        <taxon>Haemosporida</taxon>
        <taxon>Plasmodiidae</taxon>
        <taxon>Plasmodium</taxon>
        <taxon>Plasmodium (Haemamoeba)</taxon>
    </lineage>
</organism>